<accession>A0A0B7HUL4</accession>
<dbReference type="PANTHER" id="PTHR30469">
    <property type="entry name" value="MULTIDRUG RESISTANCE PROTEIN MDTA"/>
    <property type="match status" value="1"/>
</dbReference>
<evidence type="ECO:0008006" key="4">
    <source>
        <dbReference type="Google" id="ProtNLM"/>
    </source>
</evidence>
<evidence type="ECO:0000256" key="1">
    <source>
        <dbReference type="SAM" id="Coils"/>
    </source>
</evidence>
<feature type="coiled-coil region" evidence="1">
    <location>
        <begin position="40"/>
        <end position="91"/>
    </location>
</feature>
<dbReference type="Proteomes" id="UP000038083">
    <property type="component" value="Unassembled WGS sequence"/>
</dbReference>
<dbReference type="GO" id="GO:1990281">
    <property type="term" value="C:efflux pump complex"/>
    <property type="evidence" value="ECO:0007669"/>
    <property type="project" value="TreeGrafter"/>
</dbReference>
<gene>
    <name evidence="2" type="ORF">CCYN74_580001</name>
</gene>
<sequence length="242" mass="26715">MEAGQTIGYVDSLQLYLKKKQLEAQVTAILGKKPNIPVQLSALQEELKATEKERTRVANLVKGDAATPKQLDDINAQIEVLKKQIEAQKSTLSISSEGLGKDVVPLQVQIEQLNVQLAKCQIINPTSGTVLSKYAEANEMTAAGKPLYKIANLSHIILRVYITGNQLPQVKLNQEVKVLTDDGKGGYKETTGTIVWINDKAEFTPKTIQTKDERANMVYAIKVKVKNDGAYKIGMYGEIKFQ</sequence>
<proteinExistence type="predicted"/>
<dbReference type="EMBL" id="CDOG01000054">
    <property type="protein sequence ID" value="CEN41178.1"/>
    <property type="molecule type" value="Genomic_DNA"/>
</dbReference>
<dbReference type="Gene3D" id="2.40.30.170">
    <property type="match status" value="1"/>
</dbReference>
<dbReference type="GO" id="GO:0015562">
    <property type="term" value="F:efflux transmembrane transporter activity"/>
    <property type="evidence" value="ECO:0007669"/>
    <property type="project" value="TreeGrafter"/>
</dbReference>
<dbReference type="PANTHER" id="PTHR30469:SF15">
    <property type="entry name" value="HLYD FAMILY OF SECRETION PROTEINS"/>
    <property type="match status" value="1"/>
</dbReference>
<organism evidence="2 3">
    <name type="scientific">Capnocytophaga cynodegmi</name>
    <dbReference type="NCBI Taxonomy" id="28189"/>
    <lineage>
        <taxon>Bacteria</taxon>
        <taxon>Pseudomonadati</taxon>
        <taxon>Bacteroidota</taxon>
        <taxon>Flavobacteriia</taxon>
        <taxon>Flavobacteriales</taxon>
        <taxon>Flavobacteriaceae</taxon>
        <taxon>Capnocytophaga</taxon>
    </lineage>
</organism>
<dbReference type="AlphaFoldDB" id="A0A0B7HUL4"/>
<evidence type="ECO:0000313" key="2">
    <source>
        <dbReference type="EMBL" id="CEN41178.1"/>
    </source>
</evidence>
<keyword evidence="1" id="KW-0175">Coiled coil</keyword>
<name>A0A0B7HUL4_9FLAO</name>
<evidence type="ECO:0000313" key="3">
    <source>
        <dbReference type="Proteomes" id="UP000038083"/>
    </source>
</evidence>
<reference evidence="2 3" key="1">
    <citation type="submission" date="2015-01" db="EMBL/GenBank/DDBJ databases">
        <authorList>
            <person name="MANFREDI Pablo"/>
        </authorList>
    </citation>
    <scope>NUCLEOTIDE SEQUENCE [LARGE SCALE GENOMIC DNA]</scope>
    <source>
        <strain evidence="2 3">Ccy74</strain>
    </source>
</reference>
<protein>
    <recommendedName>
        <fullName evidence="4">HlyD family secretion protein</fullName>
    </recommendedName>
</protein>